<feature type="transmembrane region" description="Helical" evidence="10">
    <location>
        <begin position="111"/>
        <end position="132"/>
    </location>
</feature>
<dbReference type="EMBL" id="CP000496">
    <property type="protein sequence ID" value="ABN65067.2"/>
    <property type="molecule type" value="Genomic_DNA"/>
</dbReference>
<dbReference type="GeneID" id="4837438"/>
<feature type="transmembrane region" description="Helical" evidence="10">
    <location>
        <begin position="58"/>
        <end position="74"/>
    </location>
</feature>
<dbReference type="GO" id="GO:0052926">
    <property type="term" value="F:dol-P-Man:Man(6)GlcNAc(2)-PP-Dol alpha-1,2-mannosyltransferase activity"/>
    <property type="evidence" value="ECO:0007669"/>
    <property type="project" value="EnsemblFungi"/>
</dbReference>
<dbReference type="InParanoid" id="A3LPM8"/>
<feature type="transmembrane region" description="Helical" evidence="10">
    <location>
        <begin position="202"/>
        <end position="226"/>
    </location>
</feature>
<dbReference type="RefSeq" id="XP_001383096.2">
    <property type="nucleotide sequence ID" value="XM_001383059.1"/>
</dbReference>
<keyword evidence="7 10" id="KW-0256">Endoplasmic reticulum</keyword>
<dbReference type="UniPathway" id="UPA00378"/>
<dbReference type="GO" id="GO:0005789">
    <property type="term" value="C:endoplasmic reticulum membrane"/>
    <property type="evidence" value="ECO:0007669"/>
    <property type="project" value="UniProtKB-SubCell"/>
</dbReference>
<proteinExistence type="inferred from homology"/>
<comment type="subcellular location">
    <subcellularLocation>
        <location evidence="1 10">Endoplasmic reticulum membrane</location>
        <topology evidence="1 10">Multi-pass membrane protein</topology>
    </subcellularLocation>
</comment>
<dbReference type="KEGG" id="pic:PICST_54322"/>
<keyword evidence="5 11" id="KW-0808">Transferase</keyword>
<keyword evidence="12" id="KW-1185">Reference proteome</keyword>
<protein>
    <recommendedName>
        <fullName evidence="10">Mannosyltransferase</fullName>
        <ecNumber evidence="10">2.4.1.-</ecNumber>
    </recommendedName>
</protein>
<evidence type="ECO:0000256" key="4">
    <source>
        <dbReference type="ARBA" id="ARBA00022676"/>
    </source>
</evidence>
<dbReference type="AlphaFoldDB" id="A3LPM8"/>
<keyword evidence="9 10" id="KW-0472">Membrane</keyword>
<evidence type="ECO:0000256" key="9">
    <source>
        <dbReference type="ARBA" id="ARBA00023136"/>
    </source>
</evidence>
<reference evidence="11 12" key="1">
    <citation type="journal article" date="2007" name="Nat. Biotechnol.">
        <title>Genome sequence of the lignocellulose-bioconverting and xylose-fermenting yeast Pichia stipitis.</title>
        <authorList>
            <person name="Jeffries T.W."/>
            <person name="Grigoriev I.V."/>
            <person name="Grimwood J."/>
            <person name="Laplaza J.M."/>
            <person name="Aerts A."/>
            <person name="Salamov A."/>
            <person name="Schmutz J."/>
            <person name="Lindquist E."/>
            <person name="Dehal P."/>
            <person name="Shapiro H."/>
            <person name="Jin Y.S."/>
            <person name="Passoth V."/>
            <person name="Richardson P.M."/>
        </authorList>
    </citation>
    <scope>NUCLEOTIDE SEQUENCE [LARGE SCALE GENOMIC DNA]</scope>
    <source>
        <strain evidence="12">ATCC 58785 / CBS 6054 / NBRC 10063 / NRRL Y-11545</strain>
    </source>
</reference>
<feature type="transmembrane region" description="Helical" evidence="10">
    <location>
        <begin position="358"/>
        <end position="380"/>
    </location>
</feature>
<evidence type="ECO:0000256" key="2">
    <source>
        <dbReference type="ARBA" id="ARBA00004922"/>
    </source>
</evidence>
<dbReference type="Proteomes" id="UP000002258">
    <property type="component" value="Chromosome 2"/>
</dbReference>
<dbReference type="FunCoup" id="A3LPM8">
    <property type="interactions" value="981"/>
</dbReference>
<feature type="non-terminal residue" evidence="11">
    <location>
        <position position="1"/>
    </location>
</feature>
<dbReference type="InterPro" id="IPR005599">
    <property type="entry name" value="GPI_mannosylTrfase"/>
</dbReference>
<evidence type="ECO:0000256" key="10">
    <source>
        <dbReference type="RuleBase" id="RU363075"/>
    </source>
</evidence>
<dbReference type="STRING" id="322104.A3LPM8"/>
<dbReference type="OrthoDB" id="497541at2759"/>
<dbReference type="eggNOG" id="KOG2515">
    <property type="taxonomic scope" value="Eukaryota"/>
</dbReference>
<dbReference type="GO" id="GO:0006488">
    <property type="term" value="P:dolichol-linked oligosaccharide biosynthetic process"/>
    <property type="evidence" value="ECO:0007669"/>
    <property type="project" value="EnsemblFungi"/>
</dbReference>
<keyword evidence="4 10" id="KW-0328">Glycosyltransferase</keyword>
<dbReference type="GO" id="GO:0052918">
    <property type="term" value="F:dol-P-Man:Man(8)GlcNAc(2)-PP-Dol alpha-1,2-mannosyltransferase activity"/>
    <property type="evidence" value="ECO:0007669"/>
    <property type="project" value="EnsemblFungi"/>
</dbReference>
<evidence type="ECO:0000256" key="1">
    <source>
        <dbReference type="ARBA" id="ARBA00004477"/>
    </source>
</evidence>
<dbReference type="PANTHER" id="PTHR22760:SF2">
    <property type="entry name" value="ALPHA-1,2-MANNOSYLTRANSFERASE ALG9"/>
    <property type="match status" value="1"/>
</dbReference>
<feature type="transmembrane region" description="Helical" evidence="10">
    <location>
        <begin position="318"/>
        <end position="338"/>
    </location>
</feature>
<keyword evidence="8 10" id="KW-1133">Transmembrane helix</keyword>
<evidence type="ECO:0000256" key="5">
    <source>
        <dbReference type="ARBA" id="ARBA00022679"/>
    </source>
</evidence>
<dbReference type="OMA" id="PRDMHAK"/>
<feature type="transmembrane region" description="Helical" evidence="10">
    <location>
        <begin position="258"/>
        <end position="280"/>
    </location>
</feature>
<gene>
    <name evidence="11" type="primary">ALG9</name>
    <name evidence="11" type="ORF">PICST_54322</name>
</gene>
<evidence type="ECO:0000256" key="3">
    <source>
        <dbReference type="ARBA" id="ARBA00007063"/>
    </source>
</evidence>
<evidence type="ECO:0000313" key="12">
    <source>
        <dbReference type="Proteomes" id="UP000002258"/>
    </source>
</evidence>
<dbReference type="HOGENOM" id="CLU_018152_0_0_1"/>
<evidence type="ECO:0000256" key="8">
    <source>
        <dbReference type="ARBA" id="ARBA00022989"/>
    </source>
</evidence>
<accession>A3LPM8</accession>
<feature type="transmembrane region" description="Helical" evidence="10">
    <location>
        <begin position="160"/>
        <end position="190"/>
    </location>
</feature>
<evidence type="ECO:0000313" key="11">
    <source>
        <dbReference type="EMBL" id="ABN65067.2"/>
    </source>
</evidence>
<keyword evidence="6 10" id="KW-0812">Transmembrane</keyword>
<comment type="similarity">
    <text evidence="3 10">Belongs to the glycosyltransferase 22 family.</text>
</comment>
<dbReference type="Pfam" id="PF03901">
    <property type="entry name" value="Glyco_transf_22"/>
    <property type="match status" value="1"/>
</dbReference>
<name>A3LPM8_PICST</name>
<sequence>VQCLLVGLNISIRIYSALYMIIADCDETFNYWEPLNLLFRRFGKQTWEYSPEFALRDYVYLFIYYIVGSLPYHYSYYQFYAIRVLALCGFTSYTEISLFNNIKQHIGSRVASWFLLFTSIAPGMSHAGVALLPSSFAMQCNTLAISYGISAFSGDGIADFVIAILLFVTGGLIGWPFALALGLTFGLYTLFNIKLWKDGKMLIIIGGCASGTALILAVVGVVNSYLYCKYLLVPLNIVLYNVFGGEGEGPEIFGVEPFSYYILNLLLNFNVVFPLAYAGSLMNPFLYSKSKLSFVVASMPLLIWSFIFFGQPHKEERFLYPIYPLICLNAALLTSKLFSIHSQIFGKVVQSPNYIRRVWSAFVQGGFALAIITVSILRIINLVENYSAPLVVFSSVAGLPQGNDIQNVCIGREWYHYPNSFFLPDNYRLRFVKSGFNGLLPGDFNEEFSTLREQTAFVPQHMNNKNQFEEDKVVTLETCDYYVDNTEPVAEGELQLVSKDNGIIKANLGWDILKCHKLLRPDGHHDGIGRFIYIPMSLRSIVRYNVEYMEFCVLKRKNGMV</sequence>
<organism evidence="11 12">
    <name type="scientific">Scheffersomyces stipitis (strain ATCC 58785 / CBS 6054 / NBRC 10063 / NRRL Y-11545)</name>
    <name type="common">Yeast</name>
    <name type="synonym">Pichia stipitis</name>
    <dbReference type="NCBI Taxonomy" id="322104"/>
    <lineage>
        <taxon>Eukaryota</taxon>
        <taxon>Fungi</taxon>
        <taxon>Dikarya</taxon>
        <taxon>Ascomycota</taxon>
        <taxon>Saccharomycotina</taxon>
        <taxon>Pichiomycetes</taxon>
        <taxon>Debaryomycetaceae</taxon>
        <taxon>Scheffersomyces</taxon>
    </lineage>
</organism>
<comment type="pathway">
    <text evidence="2">Protein modification; protein glycosylation.</text>
</comment>
<evidence type="ECO:0000256" key="6">
    <source>
        <dbReference type="ARBA" id="ARBA00022692"/>
    </source>
</evidence>
<dbReference type="PANTHER" id="PTHR22760">
    <property type="entry name" value="GLYCOSYLTRANSFERASE"/>
    <property type="match status" value="1"/>
</dbReference>
<feature type="transmembrane region" description="Helical" evidence="10">
    <location>
        <begin position="292"/>
        <end position="312"/>
    </location>
</feature>
<dbReference type="EC" id="2.4.1.-" evidence="10"/>
<evidence type="ECO:0000256" key="7">
    <source>
        <dbReference type="ARBA" id="ARBA00022824"/>
    </source>
</evidence>